<dbReference type="PANTHER" id="PTHR42693:SF33">
    <property type="entry name" value="ARYLSULFATASE"/>
    <property type="match status" value="1"/>
</dbReference>
<dbReference type="InterPro" id="IPR000917">
    <property type="entry name" value="Sulfatase_N"/>
</dbReference>
<dbReference type="GO" id="GO:0046872">
    <property type="term" value="F:metal ion binding"/>
    <property type="evidence" value="ECO:0007669"/>
    <property type="project" value="UniProtKB-KW"/>
</dbReference>
<dbReference type="InterPro" id="IPR024607">
    <property type="entry name" value="Sulfatase_CS"/>
</dbReference>
<dbReference type="Gene3D" id="3.40.720.10">
    <property type="entry name" value="Alkaline Phosphatase, subunit A"/>
    <property type="match status" value="1"/>
</dbReference>
<feature type="domain" description="Sulfatase N-terminal" evidence="6">
    <location>
        <begin position="81"/>
        <end position="391"/>
    </location>
</feature>
<dbReference type="AlphaFoldDB" id="A0AAP8MB80"/>
<dbReference type="Proteomes" id="UP000235162">
    <property type="component" value="Unassembled WGS sequence"/>
</dbReference>
<protein>
    <recommendedName>
        <fullName evidence="6">Sulfatase N-terminal domain-containing protein</fullName>
    </recommendedName>
</protein>
<keyword evidence="4" id="KW-0106">Calcium</keyword>
<dbReference type="EMBL" id="PKUR01000007">
    <property type="protein sequence ID" value="PLW84597.1"/>
    <property type="molecule type" value="Genomic_DNA"/>
</dbReference>
<dbReference type="Pfam" id="PF00884">
    <property type="entry name" value="Sulfatase"/>
    <property type="match status" value="1"/>
</dbReference>
<evidence type="ECO:0000256" key="5">
    <source>
        <dbReference type="SAM" id="MobiDB-lite"/>
    </source>
</evidence>
<feature type="region of interest" description="Disordered" evidence="5">
    <location>
        <begin position="24"/>
        <end position="44"/>
    </location>
</feature>
<dbReference type="PROSITE" id="PS00149">
    <property type="entry name" value="SULFATASE_2"/>
    <property type="match status" value="1"/>
</dbReference>
<name>A0AAP8MB80_9GAMM</name>
<evidence type="ECO:0000256" key="4">
    <source>
        <dbReference type="ARBA" id="ARBA00022837"/>
    </source>
</evidence>
<dbReference type="PANTHER" id="PTHR42693">
    <property type="entry name" value="ARYLSULFATASE FAMILY MEMBER"/>
    <property type="match status" value="1"/>
</dbReference>
<dbReference type="GO" id="GO:0004065">
    <property type="term" value="F:arylsulfatase activity"/>
    <property type="evidence" value="ECO:0007669"/>
    <property type="project" value="TreeGrafter"/>
</dbReference>
<reference evidence="7 8" key="1">
    <citation type="submission" date="2018-01" db="EMBL/GenBank/DDBJ databases">
        <title>The draft genome sequence of Halioglobus japonicus S1-36.</title>
        <authorList>
            <person name="Du Z.-J."/>
            <person name="Shi M.-J."/>
        </authorList>
    </citation>
    <scope>NUCLEOTIDE SEQUENCE [LARGE SCALE GENOMIC DNA]</scope>
    <source>
        <strain evidence="7 8">S1-36</strain>
    </source>
</reference>
<comment type="similarity">
    <text evidence="1">Belongs to the sulfatase family.</text>
</comment>
<organism evidence="7 8">
    <name type="scientific">Halioglobus japonicus</name>
    <dbReference type="NCBI Taxonomy" id="930805"/>
    <lineage>
        <taxon>Bacteria</taxon>
        <taxon>Pseudomonadati</taxon>
        <taxon>Pseudomonadota</taxon>
        <taxon>Gammaproteobacteria</taxon>
        <taxon>Cellvibrionales</taxon>
        <taxon>Halieaceae</taxon>
        <taxon>Halioglobus</taxon>
    </lineage>
</organism>
<accession>A0AAP8MB80</accession>
<evidence type="ECO:0000256" key="1">
    <source>
        <dbReference type="ARBA" id="ARBA00008779"/>
    </source>
</evidence>
<evidence type="ECO:0000256" key="3">
    <source>
        <dbReference type="ARBA" id="ARBA00022801"/>
    </source>
</evidence>
<sequence>MSMPRTSWRRDARPIALRRWPVATKKAGKARPVTKTASRPDSPGSAELAALSRLFLLLLVLLFIAGCDRQEPASPAAPDKPNILFILVDDMGYADLGANRPDAGVSLTPALDQLANEGIRYTRNYVDSTCAASRAGILTGTSPLRRGFRPQGTGIAPEVDTLPELLREAGYSTHHVGKWHLGYVSQAAWPLAQGFDTFYGFLTQFFLRGPHEPPELKVARPVYSNPWLQRDNKFPRAHQGHLSQLLLDEVLTFVASAPQRDEPWFLNYWLYLPHGPLQPAADFADQFADTPGGRYQAMLAQLDHNIGRVLEKLDDVGLAESTLVIVTSDNGGTAKQIDSNAPFSGTKMSFEEGGVRTPLIVRWPDGLGGGTTDDTVVSYLDYLPTMAIAAGSGLPAGLPGRDLRALAQGEALSARSLFWDSGTSSQPAWSMLSADGRWRVHRNFLGDPVLNDLQTDSAGSENFAAERPDILARNIDSFQQWRMAARTLDLLFESHGAAGRGVLRGEDFQRTPGVGGFSFAVAVTPTDTNSSDVQIIAEQPRHWRFWQQGEKLYLDVVGLTLESAAPPSGRCTPLVVTAAFNFSHIAPSKAYAVLELFIGDERVASTRISRPSPPVDSYSAPTYLGANAQGKASFGGILGQPVIVNEMVVPDDVADPWTRNGVSDLTRGLCDEVNQVLLEPGQ</sequence>
<dbReference type="InterPro" id="IPR017850">
    <property type="entry name" value="Alkaline_phosphatase_core_sf"/>
</dbReference>
<dbReference type="SUPFAM" id="SSF53649">
    <property type="entry name" value="Alkaline phosphatase-like"/>
    <property type="match status" value="1"/>
</dbReference>
<proteinExistence type="inferred from homology"/>
<evidence type="ECO:0000259" key="6">
    <source>
        <dbReference type="Pfam" id="PF00884"/>
    </source>
</evidence>
<keyword evidence="2" id="KW-0479">Metal-binding</keyword>
<dbReference type="InterPro" id="IPR050738">
    <property type="entry name" value="Sulfatase"/>
</dbReference>
<evidence type="ECO:0000313" key="7">
    <source>
        <dbReference type="EMBL" id="PLW84597.1"/>
    </source>
</evidence>
<comment type="caution">
    <text evidence="7">The sequence shown here is derived from an EMBL/GenBank/DDBJ whole genome shotgun (WGS) entry which is preliminary data.</text>
</comment>
<gene>
    <name evidence="7" type="ORF">C0029_18445</name>
</gene>
<evidence type="ECO:0000313" key="8">
    <source>
        <dbReference type="Proteomes" id="UP000235162"/>
    </source>
</evidence>
<keyword evidence="8" id="KW-1185">Reference proteome</keyword>
<keyword evidence="3" id="KW-0378">Hydrolase</keyword>
<evidence type="ECO:0000256" key="2">
    <source>
        <dbReference type="ARBA" id="ARBA00022723"/>
    </source>
</evidence>